<dbReference type="RefSeq" id="WP_194047050.1">
    <property type="nucleotide sequence ID" value="NZ_JADEXF010000812.1"/>
</dbReference>
<dbReference type="EMBL" id="JADEXF010000812">
    <property type="protein sequence ID" value="MBE9107322.1"/>
    <property type="molecule type" value="Genomic_DNA"/>
</dbReference>
<protein>
    <submittedName>
        <fullName evidence="2">Uncharacterized protein</fullName>
    </submittedName>
</protein>
<name>A0ABR9U4M9_9NOSO</name>
<accession>A0ABR9U4M9</accession>
<evidence type="ECO:0000256" key="1">
    <source>
        <dbReference type="SAM" id="SignalP"/>
    </source>
</evidence>
<comment type="caution">
    <text evidence="2">The sequence shown here is derived from an EMBL/GenBank/DDBJ whole genome shotgun (WGS) entry which is preliminary data.</text>
</comment>
<feature type="chain" id="PRO_5046187368" evidence="1">
    <location>
        <begin position="27"/>
        <end position="76"/>
    </location>
</feature>
<keyword evidence="3" id="KW-1185">Reference proteome</keyword>
<dbReference type="Proteomes" id="UP000647836">
    <property type="component" value="Unassembled WGS sequence"/>
</dbReference>
<reference evidence="2 3" key="1">
    <citation type="submission" date="2020-10" db="EMBL/GenBank/DDBJ databases">
        <authorList>
            <person name="Castelo-Branco R."/>
            <person name="Eusebio N."/>
            <person name="Adriana R."/>
            <person name="Vieira A."/>
            <person name="Brugerolle De Fraissinette N."/>
            <person name="Rezende De Castro R."/>
            <person name="Schneider M.P."/>
            <person name="Vasconcelos V."/>
            <person name="Leao P.N."/>
        </authorList>
    </citation>
    <scope>NUCLEOTIDE SEQUENCE [LARGE SCALE GENOMIC DNA]</scope>
    <source>
        <strain evidence="2 3">LEGE 07299</strain>
    </source>
</reference>
<keyword evidence="1" id="KW-0732">Signal</keyword>
<feature type="non-terminal residue" evidence="2">
    <location>
        <position position="76"/>
    </location>
</feature>
<evidence type="ECO:0000313" key="2">
    <source>
        <dbReference type="EMBL" id="MBE9107322.1"/>
    </source>
</evidence>
<sequence>MKVLKTLVSLSALSTLLGFVPLAVNAQQIPTNSVVICSSIPGGGTASFKLNGKVQRLQSSKCSTYSGASTFLFYTE</sequence>
<feature type="signal peptide" evidence="1">
    <location>
        <begin position="1"/>
        <end position="26"/>
    </location>
</feature>
<organism evidence="2 3">
    <name type="scientific">Nostoc cf. edaphicum LEGE 07299</name>
    <dbReference type="NCBI Taxonomy" id="2777974"/>
    <lineage>
        <taxon>Bacteria</taxon>
        <taxon>Bacillati</taxon>
        <taxon>Cyanobacteriota</taxon>
        <taxon>Cyanophyceae</taxon>
        <taxon>Nostocales</taxon>
        <taxon>Nostocaceae</taxon>
        <taxon>Nostoc</taxon>
    </lineage>
</organism>
<gene>
    <name evidence="2" type="ORF">IQ229_21040</name>
</gene>
<proteinExistence type="predicted"/>
<evidence type="ECO:0000313" key="3">
    <source>
        <dbReference type="Proteomes" id="UP000647836"/>
    </source>
</evidence>